<dbReference type="Pfam" id="PF02770">
    <property type="entry name" value="Acyl-CoA_dh_M"/>
    <property type="match status" value="1"/>
</dbReference>
<evidence type="ECO:0000256" key="7">
    <source>
        <dbReference type="ARBA" id="ARBA00058683"/>
    </source>
</evidence>
<dbReference type="InterPro" id="IPR006091">
    <property type="entry name" value="Acyl-CoA_Oxase/DH_mid-dom"/>
</dbReference>
<evidence type="ECO:0000313" key="16">
    <source>
        <dbReference type="Proteomes" id="UP000190341"/>
    </source>
</evidence>
<dbReference type="InterPro" id="IPR009075">
    <property type="entry name" value="AcylCo_DH/oxidase_C"/>
</dbReference>
<dbReference type="InterPro" id="IPR009100">
    <property type="entry name" value="AcylCoA_DH/oxidase_NM_dom_sf"/>
</dbReference>
<dbReference type="SUPFAM" id="SSF47203">
    <property type="entry name" value="Acyl-CoA dehydrogenase C-terminal domain-like"/>
    <property type="match status" value="1"/>
</dbReference>
<dbReference type="Gene3D" id="1.20.140.10">
    <property type="entry name" value="Butyryl-CoA Dehydrogenase, subunit A, domain 3"/>
    <property type="match status" value="1"/>
</dbReference>
<dbReference type="Pfam" id="PF12806">
    <property type="entry name" value="Acyl-CoA_dh_C"/>
    <property type="match status" value="1"/>
</dbReference>
<evidence type="ECO:0000256" key="9">
    <source>
        <dbReference type="ARBA" id="ARBA00069043"/>
    </source>
</evidence>
<dbReference type="OrthoDB" id="9764895at2"/>
<keyword evidence="5 10" id="KW-0560">Oxidoreductase</keyword>
<dbReference type="Pfam" id="PF02771">
    <property type="entry name" value="Acyl-CoA_dh_N"/>
    <property type="match status" value="1"/>
</dbReference>
<comment type="similarity">
    <text evidence="2 10">Belongs to the acyl-CoA dehydrogenase family.</text>
</comment>
<dbReference type="InterPro" id="IPR036250">
    <property type="entry name" value="AcylCo_DH-like_C"/>
</dbReference>
<dbReference type="PANTHER" id="PTHR42803:SF1">
    <property type="entry name" value="BROAD-SPECIFICITY LINEAR ACYL-COA DEHYDROGENASE FADE5"/>
    <property type="match status" value="1"/>
</dbReference>
<protein>
    <recommendedName>
        <fullName evidence="9">3-methylmercaptopropionyl-CoA dehydrogenase</fullName>
        <ecNumber evidence="8">1.3.99.41</ecNumber>
    </recommendedName>
</protein>
<evidence type="ECO:0000256" key="2">
    <source>
        <dbReference type="ARBA" id="ARBA00009347"/>
    </source>
</evidence>
<keyword evidence="3 10" id="KW-0285">Flavoprotein</keyword>
<dbReference type="Gene3D" id="2.40.110.10">
    <property type="entry name" value="Butyryl-CoA Dehydrogenase, subunit A, domain 2"/>
    <property type="match status" value="1"/>
</dbReference>
<dbReference type="InterPro" id="IPR025878">
    <property type="entry name" value="Acyl-CoA_dh-like_C_dom"/>
</dbReference>
<dbReference type="Proteomes" id="UP000190341">
    <property type="component" value="Unassembled WGS sequence"/>
</dbReference>
<dbReference type="GO" id="GO:0016627">
    <property type="term" value="F:oxidoreductase activity, acting on the CH-CH group of donors"/>
    <property type="evidence" value="ECO:0007669"/>
    <property type="project" value="InterPro"/>
</dbReference>
<comment type="cofactor">
    <cofactor evidence="1 10">
        <name>FAD</name>
        <dbReference type="ChEBI" id="CHEBI:57692"/>
    </cofactor>
</comment>
<dbReference type="STRING" id="428993.SAMN06296058_0762"/>
<dbReference type="PANTHER" id="PTHR42803">
    <property type="entry name" value="ACYL-COA DEHYDROGENASE"/>
    <property type="match status" value="1"/>
</dbReference>
<evidence type="ECO:0000256" key="6">
    <source>
        <dbReference type="ARBA" id="ARBA00051388"/>
    </source>
</evidence>
<keyword evidence="4 10" id="KW-0274">FAD</keyword>
<gene>
    <name evidence="15" type="ORF">SAMN06296058_0762</name>
</gene>
<dbReference type="InterPro" id="IPR046373">
    <property type="entry name" value="Acyl-CoA_Oxase/DH_mid-dom_sf"/>
</dbReference>
<dbReference type="RefSeq" id="WP_079723138.1">
    <property type="nucleotide sequence ID" value="NZ_BMCL01000003.1"/>
</dbReference>
<proteinExistence type="inferred from homology"/>
<evidence type="ECO:0000259" key="14">
    <source>
        <dbReference type="Pfam" id="PF12806"/>
    </source>
</evidence>
<feature type="domain" description="Acyl-CoA oxidase/dehydrogenase middle" evidence="12">
    <location>
        <begin position="164"/>
        <end position="272"/>
    </location>
</feature>
<evidence type="ECO:0000256" key="1">
    <source>
        <dbReference type="ARBA" id="ARBA00001974"/>
    </source>
</evidence>
<dbReference type="InterPro" id="IPR052166">
    <property type="entry name" value="Diverse_Acyl-CoA_DH"/>
</dbReference>
<dbReference type="InterPro" id="IPR037069">
    <property type="entry name" value="AcylCoA_DH/ox_N_sf"/>
</dbReference>
<evidence type="ECO:0000259" key="11">
    <source>
        <dbReference type="Pfam" id="PF00441"/>
    </source>
</evidence>
<comment type="catalytic activity">
    <reaction evidence="6">
        <text>3-(methylsulfanyl)propanoyl-CoA + oxidized [electron-transfer flavoprotein] + H(+) = 3-(methylsulfanyl)acryloyl-CoA + reduced [electron-transfer flavoprotein]</text>
        <dbReference type="Rhea" id="RHEA:52612"/>
        <dbReference type="Rhea" id="RHEA-COMP:10685"/>
        <dbReference type="Rhea" id="RHEA-COMP:10686"/>
        <dbReference type="ChEBI" id="CHEBI:15378"/>
        <dbReference type="ChEBI" id="CHEBI:57692"/>
        <dbReference type="ChEBI" id="CHEBI:58307"/>
        <dbReference type="ChEBI" id="CHEBI:82815"/>
        <dbReference type="ChEBI" id="CHEBI:84994"/>
        <dbReference type="EC" id="1.3.99.41"/>
    </reaction>
    <physiologicalReaction direction="left-to-right" evidence="6">
        <dbReference type="Rhea" id="RHEA:52613"/>
    </physiologicalReaction>
</comment>
<keyword evidence="16" id="KW-1185">Reference proteome</keyword>
<organism evidence="15 16">
    <name type="scientific">Pseudoxanthomonas indica</name>
    <dbReference type="NCBI Taxonomy" id="428993"/>
    <lineage>
        <taxon>Bacteria</taxon>
        <taxon>Pseudomonadati</taxon>
        <taxon>Pseudomonadota</taxon>
        <taxon>Gammaproteobacteria</taxon>
        <taxon>Lysobacterales</taxon>
        <taxon>Lysobacteraceae</taxon>
        <taxon>Pseudoxanthomonas</taxon>
    </lineage>
</organism>
<evidence type="ECO:0000256" key="10">
    <source>
        <dbReference type="RuleBase" id="RU362125"/>
    </source>
</evidence>
<dbReference type="Gene3D" id="1.10.540.10">
    <property type="entry name" value="Acyl-CoA dehydrogenase/oxidase, N-terminal domain"/>
    <property type="match status" value="1"/>
</dbReference>
<reference evidence="15 16" key="1">
    <citation type="submission" date="2017-02" db="EMBL/GenBank/DDBJ databases">
        <authorList>
            <person name="Peterson S.W."/>
        </authorList>
    </citation>
    <scope>NUCLEOTIDE SEQUENCE [LARGE SCALE GENOMIC DNA]</scope>
    <source>
        <strain evidence="15 16">P15</strain>
    </source>
</reference>
<dbReference type="InterPro" id="IPR013786">
    <property type="entry name" value="AcylCoA_DH/ox_N"/>
</dbReference>
<dbReference type="GO" id="GO:0050660">
    <property type="term" value="F:flavin adenine dinucleotide binding"/>
    <property type="evidence" value="ECO:0007669"/>
    <property type="project" value="InterPro"/>
</dbReference>
<dbReference type="EMBL" id="FUZV01000001">
    <property type="protein sequence ID" value="SKC50172.1"/>
    <property type="molecule type" value="Genomic_DNA"/>
</dbReference>
<evidence type="ECO:0000259" key="13">
    <source>
        <dbReference type="Pfam" id="PF02771"/>
    </source>
</evidence>
<feature type="domain" description="Acyl-CoA dehydrogenase/oxidase C-terminal" evidence="11">
    <location>
        <begin position="284"/>
        <end position="452"/>
    </location>
</feature>
<feature type="domain" description="Acetyl-CoA dehydrogenase-like C-terminal" evidence="14">
    <location>
        <begin position="468"/>
        <end position="589"/>
    </location>
</feature>
<dbReference type="SUPFAM" id="SSF56645">
    <property type="entry name" value="Acyl-CoA dehydrogenase NM domain-like"/>
    <property type="match status" value="1"/>
</dbReference>
<accession>A0A1T5JG12</accession>
<evidence type="ECO:0000256" key="4">
    <source>
        <dbReference type="ARBA" id="ARBA00022827"/>
    </source>
</evidence>
<sequence length="596" mass="64721">MSTYRAPLSDIRFALYDVLDVEALFERLGYSEATRDVLDAVLDEAARFAETVLAPLNSVGDEVGCKLDSATHDVTTPPGFKAAYDQFIDGGWTGLTASPDFGGQGLPHVMGVPLNEMVNAANLAWGNFPLLSHGAVEALKHHGEAWQQEVFLKPLVEGRWTGTMCLTEPHCGTDLGLLKTRAEPNADGSYAITGTKIFITAGEHDLTDNIVHLVLAKLPDAPAGAKGISLFVTPKFKLDRNGNVGERNALHCGSIEHKMGIKGSVTCVMNFDGAQGYLVGQPHKGLQAMFTMMNTARLGVGLQGIALSERAYQNALRYARERLQTRSLSGPKVPDKPADPILVHPDVRRMLLTVKALTEGSRLLALHAGTLIDVAGHADDAGERERADTLVSFLTPISKACQTEWSIENTYNALQCFGGHGYIHEHGMEQLARDARITTLYEGTTGIQALDLMGRKTAGTQAAGLKLFLAEIEAFLQAHQDNAALAEFVAPLREKTAEWAQLTREILQRASQDPEEIGAASYDYLFYSGYVALAYWWARSVVSAEASSHSESFKQSKRETAQFYFARLLPRTLAHAAAIRSGAASLMSMADERFGT</sequence>
<evidence type="ECO:0000256" key="8">
    <source>
        <dbReference type="ARBA" id="ARBA00066694"/>
    </source>
</evidence>
<dbReference type="Pfam" id="PF00441">
    <property type="entry name" value="Acyl-CoA_dh_1"/>
    <property type="match status" value="1"/>
</dbReference>
<dbReference type="EC" id="1.3.99.41" evidence="8"/>
<comment type="function">
    <text evidence="7">Involved in the assimilation of dimethylsulphoniopropionate (DMSP), an important compound in the fixation of carbon in marine phytoplankton, by mediating the conversion of 3-(methylthio)propanoyl-CoA (MMPA-CoA) to 3-(methylthio)acryloyl-CoA (MTA-CoA).</text>
</comment>
<name>A0A1T5JG12_9GAMM</name>
<dbReference type="FunFam" id="2.40.110.10:FF:000031">
    <property type="entry name" value="Acyl-CoA dehydrogenase, putative"/>
    <property type="match status" value="1"/>
</dbReference>
<dbReference type="AlphaFoldDB" id="A0A1T5JG12"/>
<evidence type="ECO:0000256" key="5">
    <source>
        <dbReference type="ARBA" id="ARBA00023002"/>
    </source>
</evidence>
<evidence type="ECO:0000259" key="12">
    <source>
        <dbReference type="Pfam" id="PF02770"/>
    </source>
</evidence>
<evidence type="ECO:0000313" key="15">
    <source>
        <dbReference type="EMBL" id="SKC50172.1"/>
    </source>
</evidence>
<evidence type="ECO:0000256" key="3">
    <source>
        <dbReference type="ARBA" id="ARBA00022630"/>
    </source>
</evidence>
<feature type="domain" description="Acyl-CoA dehydrogenase/oxidase N-terminal" evidence="13">
    <location>
        <begin position="40"/>
        <end position="158"/>
    </location>
</feature>